<name>A0A1C7AFK6_9GAMM</name>
<organism evidence="6 7">
    <name type="scientific">Sulfurifustis variabilis</name>
    <dbReference type="NCBI Taxonomy" id="1675686"/>
    <lineage>
        <taxon>Bacteria</taxon>
        <taxon>Pseudomonadati</taxon>
        <taxon>Pseudomonadota</taxon>
        <taxon>Gammaproteobacteria</taxon>
        <taxon>Acidiferrobacterales</taxon>
        <taxon>Acidiferrobacteraceae</taxon>
        <taxon>Sulfurifustis</taxon>
    </lineage>
</organism>
<keyword evidence="7" id="KW-1185">Reference proteome</keyword>
<gene>
    <name evidence="6" type="ORF">SVA_3592</name>
</gene>
<dbReference type="Pfam" id="PF02954">
    <property type="entry name" value="HTH_8"/>
    <property type="match status" value="1"/>
</dbReference>
<reference evidence="6 7" key="1">
    <citation type="submission" date="2015-08" db="EMBL/GenBank/DDBJ databases">
        <title>Complete genome sequence of Sulfurifustis variabilis.</title>
        <authorList>
            <person name="Miura A."/>
            <person name="Kojima H."/>
            <person name="Fukui M."/>
        </authorList>
    </citation>
    <scope>NUCLEOTIDE SEQUENCE [LARGE SCALE GENOMIC DNA]</scope>
    <source>
        <strain evidence="7">skN76</strain>
    </source>
</reference>
<dbReference type="InterPro" id="IPR027417">
    <property type="entry name" value="P-loop_NTPase"/>
</dbReference>
<keyword evidence="1" id="KW-0547">Nucleotide-binding</keyword>
<dbReference type="CDD" id="cd00009">
    <property type="entry name" value="AAA"/>
    <property type="match status" value="1"/>
</dbReference>
<accession>A0A1C7AFK6</accession>
<dbReference type="FunFam" id="3.40.50.300:FF:000006">
    <property type="entry name" value="DNA-binding transcriptional regulator NtrC"/>
    <property type="match status" value="1"/>
</dbReference>
<dbReference type="SUPFAM" id="SSF52540">
    <property type="entry name" value="P-loop containing nucleoside triphosphate hydrolases"/>
    <property type="match status" value="1"/>
</dbReference>
<dbReference type="Gene3D" id="3.30.450.20">
    <property type="entry name" value="PAS domain"/>
    <property type="match status" value="1"/>
</dbReference>
<dbReference type="Gene3D" id="3.40.50.300">
    <property type="entry name" value="P-loop containing nucleotide triphosphate hydrolases"/>
    <property type="match status" value="1"/>
</dbReference>
<evidence type="ECO:0000313" key="7">
    <source>
        <dbReference type="Proteomes" id="UP000218899"/>
    </source>
</evidence>
<dbReference type="InterPro" id="IPR002197">
    <property type="entry name" value="HTH_Fis"/>
</dbReference>
<protein>
    <submittedName>
        <fullName evidence="6">Fis family transcriptional regulator</fullName>
    </submittedName>
</protein>
<dbReference type="SUPFAM" id="SSF46689">
    <property type="entry name" value="Homeodomain-like"/>
    <property type="match status" value="1"/>
</dbReference>
<dbReference type="Pfam" id="PF00158">
    <property type="entry name" value="Sigma54_activat"/>
    <property type="match status" value="1"/>
</dbReference>
<dbReference type="Gene3D" id="1.10.8.60">
    <property type="match status" value="1"/>
</dbReference>
<dbReference type="InterPro" id="IPR002078">
    <property type="entry name" value="Sigma_54_int"/>
</dbReference>
<dbReference type="KEGG" id="sva:SVA_3592"/>
<dbReference type="OrthoDB" id="9804019at2"/>
<dbReference type="InterPro" id="IPR025944">
    <property type="entry name" value="Sigma_54_int_dom_CS"/>
</dbReference>
<proteinExistence type="predicted"/>
<evidence type="ECO:0000256" key="4">
    <source>
        <dbReference type="ARBA" id="ARBA00023163"/>
    </source>
</evidence>
<dbReference type="AlphaFoldDB" id="A0A1C7AFK6"/>
<dbReference type="InterPro" id="IPR035965">
    <property type="entry name" value="PAS-like_dom_sf"/>
</dbReference>
<dbReference type="InterPro" id="IPR009057">
    <property type="entry name" value="Homeodomain-like_sf"/>
</dbReference>
<dbReference type="GO" id="GO:0006355">
    <property type="term" value="P:regulation of DNA-templated transcription"/>
    <property type="evidence" value="ECO:0007669"/>
    <property type="project" value="InterPro"/>
</dbReference>
<evidence type="ECO:0000256" key="2">
    <source>
        <dbReference type="ARBA" id="ARBA00022840"/>
    </source>
</evidence>
<dbReference type="PROSITE" id="PS50045">
    <property type="entry name" value="SIGMA54_INTERACT_4"/>
    <property type="match status" value="1"/>
</dbReference>
<dbReference type="Proteomes" id="UP000218899">
    <property type="component" value="Chromosome"/>
</dbReference>
<sequence>MTDKTPALASVLDAHPNAFILIDRDYNIVAANRKYLERYQHRGKESPVGRKCHEVSHRSALPCWRNGEDCPHQQVFGTGQPHEVVHRHYDGKGGAQYVRIAAHPIFDEEGRLLYISESMHTCARSEELAGTAEASEMVGQSRTFNHILGHLCAAAESDAPILLTGETGSGKELAARLIHRKSARAARPFVPLDCTVLTQELCADELFGHEKGAFTGCAGAKPGLFDIAHRGTLFLDEIGDMPPAIQAKLLRVLETGTYRRVGGTELQKVDARLICATNRDLRQMVAEGRFRADLYYRIACVHLELPPLRHRREDIPELVRHFLAQRAPGQGITPAAMALLAAYDYPGNVRELANLVDRARILARDAEIDVAHLPVELKEMREDCVRRDPVAARIRLGDAASIRDALMRFDGNRRQAASWLGLSERTLYRRLRQIQADA</sequence>
<dbReference type="EMBL" id="AP014936">
    <property type="protein sequence ID" value="BAU50128.1"/>
    <property type="molecule type" value="Genomic_DNA"/>
</dbReference>
<feature type="domain" description="Sigma-54 factor interaction" evidence="5">
    <location>
        <begin position="137"/>
        <end position="361"/>
    </location>
</feature>
<keyword evidence="4" id="KW-0804">Transcription</keyword>
<keyword evidence="2" id="KW-0067">ATP-binding</keyword>
<dbReference type="SMART" id="SM00382">
    <property type="entry name" value="AAA"/>
    <property type="match status" value="1"/>
</dbReference>
<dbReference type="Pfam" id="PF08448">
    <property type="entry name" value="PAS_4"/>
    <property type="match status" value="1"/>
</dbReference>
<dbReference type="RefSeq" id="WP_096462454.1">
    <property type="nucleotide sequence ID" value="NZ_AP014936.1"/>
</dbReference>
<evidence type="ECO:0000313" key="6">
    <source>
        <dbReference type="EMBL" id="BAU50128.1"/>
    </source>
</evidence>
<dbReference type="GO" id="GO:0043565">
    <property type="term" value="F:sequence-specific DNA binding"/>
    <property type="evidence" value="ECO:0007669"/>
    <property type="project" value="InterPro"/>
</dbReference>
<dbReference type="CDD" id="cd00130">
    <property type="entry name" value="PAS"/>
    <property type="match status" value="1"/>
</dbReference>
<dbReference type="Gene3D" id="1.10.10.60">
    <property type="entry name" value="Homeodomain-like"/>
    <property type="match status" value="1"/>
</dbReference>
<dbReference type="SUPFAM" id="SSF55785">
    <property type="entry name" value="PYP-like sensor domain (PAS domain)"/>
    <property type="match status" value="1"/>
</dbReference>
<dbReference type="InterPro" id="IPR000014">
    <property type="entry name" value="PAS"/>
</dbReference>
<evidence type="ECO:0000259" key="5">
    <source>
        <dbReference type="PROSITE" id="PS50045"/>
    </source>
</evidence>
<dbReference type="PROSITE" id="PS00688">
    <property type="entry name" value="SIGMA54_INTERACT_3"/>
    <property type="match status" value="1"/>
</dbReference>
<dbReference type="InterPro" id="IPR058031">
    <property type="entry name" value="AAA_lid_NorR"/>
</dbReference>
<evidence type="ECO:0000256" key="1">
    <source>
        <dbReference type="ARBA" id="ARBA00022741"/>
    </source>
</evidence>
<dbReference type="InterPro" id="IPR013656">
    <property type="entry name" value="PAS_4"/>
</dbReference>
<dbReference type="PANTHER" id="PTHR32071">
    <property type="entry name" value="TRANSCRIPTIONAL REGULATORY PROTEIN"/>
    <property type="match status" value="1"/>
</dbReference>
<keyword evidence="3" id="KW-0805">Transcription regulation</keyword>
<dbReference type="GO" id="GO:0005524">
    <property type="term" value="F:ATP binding"/>
    <property type="evidence" value="ECO:0007669"/>
    <property type="project" value="UniProtKB-KW"/>
</dbReference>
<evidence type="ECO:0000256" key="3">
    <source>
        <dbReference type="ARBA" id="ARBA00023015"/>
    </source>
</evidence>
<dbReference type="PRINTS" id="PR01590">
    <property type="entry name" value="HTHFIS"/>
</dbReference>
<dbReference type="Pfam" id="PF25601">
    <property type="entry name" value="AAA_lid_14"/>
    <property type="match status" value="1"/>
</dbReference>
<dbReference type="InterPro" id="IPR003593">
    <property type="entry name" value="AAA+_ATPase"/>
</dbReference>